<protein>
    <submittedName>
        <fullName evidence="1">Uncharacterized protein</fullName>
    </submittedName>
</protein>
<dbReference type="Proteomes" id="UP001458880">
    <property type="component" value="Unassembled WGS sequence"/>
</dbReference>
<gene>
    <name evidence="1" type="ORF">QE152_g38146</name>
</gene>
<keyword evidence="2" id="KW-1185">Reference proteome</keyword>
<organism evidence="1 2">
    <name type="scientific">Popillia japonica</name>
    <name type="common">Japanese beetle</name>
    <dbReference type="NCBI Taxonomy" id="7064"/>
    <lineage>
        <taxon>Eukaryota</taxon>
        <taxon>Metazoa</taxon>
        <taxon>Ecdysozoa</taxon>
        <taxon>Arthropoda</taxon>
        <taxon>Hexapoda</taxon>
        <taxon>Insecta</taxon>
        <taxon>Pterygota</taxon>
        <taxon>Neoptera</taxon>
        <taxon>Endopterygota</taxon>
        <taxon>Coleoptera</taxon>
        <taxon>Polyphaga</taxon>
        <taxon>Scarabaeiformia</taxon>
        <taxon>Scarabaeidae</taxon>
        <taxon>Rutelinae</taxon>
        <taxon>Popillia</taxon>
    </lineage>
</organism>
<evidence type="ECO:0000313" key="1">
    <source>
        <dbReference type="EMBL" id="KAK9685297.1"/>
    </source>
</evidence>
<sequence length="102" mass="11963">MSAGFIPLPHVKKNSEMVSEFLRLHQSKYLCSEFPRWTVIYKMQSRKRPIAVPRLRKPSRSFSHFDVFTGNSFIKEDTRRVKYLDIINFLGLNEDGPSDTAR</sequence>
<comment type="caution">
    <text evidence="1">The sequence shown here is derived from an EMBL/GenBank/DDBJ whole genome shotgun (WGS) entry which is preliminary data.</text>
</comment>
<reference evidence="1 2" key="1">
    <citation type="journal article" date="2024" name="BMC Genomics">
        <title>De novo assembly and annotation of Popillia japonica's genome with initial clues to its potential as an invasive pest.</title>
        <authorList>
            <person name="Cucini C."/>
            <person name="Boschi S."/>
            <person name="Funari R."/>
            <person name="Cardaioli E."/>
            <person name="Iannotti N."/>
            <person name="Marturano G."/>
            <person name="Paoli F."/>
            <person name="Bruttini M."/>
            <person name="Carapelli A."/>
            <person name="Frati F."/>
            <person name="Nardi F."/>
        </authorList>
    </citation>
    <scope>NUCLEOTIDE SEQUENCE [LARGE SCALE GENOMIC DNA]</scope>
    <source>
        <strain evidence="1">DMR45628</strain>
    </source>
</reference>
<name>A0AAW1I7V5_POPJA</name>
<dbReference type="EMBL" id="JASPKY010000788">
    <property type="protein sequence ID" value="KAK9685297.1"/>
    <property type="molecule type" value="Genomic_DNA"/>
</dbReference>
<dbReference type="AlphaFoldDB" id="A0AAW1I7V5"/>
<evidence type="ECO:0000313" key="2">
    <source>
        <dbReference type="Proteomes" id="UP001458880"/>
    </source>
</evidence>
<accession>A0AAW1I7V5</accession>
<proteinExistence type="predicted"/>